<dbReference type="EMBL" id="CP035758">
    <property type="protein sequence ID" value="QBD76852.1"/>
    <property type="molecule type" value="Genomic_DNA"/>
</dbReference>
<evidence type="ECO:0000313" key="2">
    <source>
        <dbReference type="Proteomes" id="UP000290365"/>
    </source>
</evidence>
<gene>
    <name evidence="1" type="ORF">EPA93_12895</name>
</gene>
<protein>
    <recommendedName>
        <fullName evidence="3">Transposase IS4-like domain-containing protein</fullName>
    </recommendedName>
</protein>
<dbReference type="Proteomes" id="UP000290365">
    <property type="component" value="Chromosome"/>
</dbReference>
<accession>A0A4P6JP52</accession>
<organism evidence="1 2">
    <name type="scientific">Ktedonosporobacter rubrisoli</name>
    <dbReference type="NCBI Taxonomy" id="2509675"/>
    <lineage>
        <taxon>Bacteria</taxon>
        <taxon>Bacillati</taxon>
        <taxon>Chloroflexota</taxon>
        <taxon>Ktedonobacteria</taxon>
        <taxon>Ktedonobacterales</taxon>
        <taxon>Ktedonosporobacteraceae</taxon>
        <taxon>Ktedonosporobacter</taxon>
    </lineage>
</organism>
<sequence length="192" mass="21673">MPCPDRLSQWSHEVSTAIHHLSKPQIWGLVLWSAGIALAGTAGITQISALLALVLEQQEQAVFQHLREWYLDAKHKSGKKRREVDVTTCFAPLLQWIVRLWGNGNQQMVLVLDATTLGERWTILTISVVIRSCAIPVAWKVLGGHEKGSWRPHWEGLLKHLDGCIPAEWQVLVMADRGLYARWLFQAILECG</sequence>
<evidence type="ECO:0008006" key="3">
    <source>
        <dbReference type="Google" id="ProtNLM"/>
    </source>
</evidence>
<evidence type="ECO:0000313" key="1">
    <source>
        <dbReference type="EMBL" id="QBD76852.1"/>
    </source>
</evidence>
<dbReference type="AlphaFoldDB" id="A0A4P6JP52"/>
<dbReference type="OrthoDB" id="152114at2"/>
<name>A0A4P6JP52_KTERU</name>
<proteinExistence type="predicted"/>
<keyword evidence="2" id="KW-1185">Reference proteome</keyword>
<dbReference type="KEGG" id="kbs:EPA93_12895"/>
<dbReference type="RefSeq" id="WP_129887916.1">
    <property type="nucleotide sequence ID" value="NZ_CP035758.1"/>
</dbReference>
<reference evidence="1 2" key="1">
    <citation type="submission" date="2019-01" db="EMBL/GenBank/DDBJ databases">
        <title>Ktedonosporobacter rubrisoli SCAWS-G2.</title>
        <authorList>
            <person name="Huang Y."/>
            <person name="Yan B."/>
        </authorList>
    </citation>
    <scope>NUCLEOTIDE SEQUENCE [LARGE SCALE GENOMIC DNA]</scope>
    <source>
        <strain evidence="1 2">SCAWS-G2</strain>
    </source>
</reference>